<reference evidence="2 3" key="1">
    <citation type="submission" date="2023-07" db="EMBL/GenBank/DDBJ databases">
        <title>Genomic Encyclopedia of Type Strains, Phase IV (KMG-IV): sequencing the most valuable type-strain genomes for metagenomic binning, comparative biology and taxonomic classification.</title>
        <authorList>
            <person name="Goeker M."/>
        </authorList>
    </citation>
    <scope>NUCLEOTIDE SEQUENCE [LARGE SCALE GENOMIC DNA]</scope>
    <source>
        <strain evidence="2 3">DSM 12751</strain>
    </source>
</reference>
<dbReference type="Gene3D" id="2.60.40.10">
    <property type="entry name" value="Immunoglobulins"/>
    <property type="match status" value="1"/>
</dbReference>
<sequence>MPFIDTTPALSEYKIKEGNVQEALGKLLEAQGWTIALTFKKAVTTAHFLSNGHPESARHNEIFAVAQHYIYQNAKGKMLGLAIAAEFTEFTNHHMGVPFYNMMGGTTEQKNSMITWLVNKFEDNKVNTSLYYYMVEELPEIENETTLLVPYGGSNINDSDPNNPYRPTDADTILRMALDCEVVETDYATSSQGSLYIKRADPMIMQSPIVKSSLRPNFTEDVSHPFMRTNWWEDSEISLRGYIDSENIFVVLQADNVPAWENNIIPTVPLYFGNIVPLDKGDEEVALFAGTVPPGTNEDQVATYDFDGIVRGGDRIMPILKNYPRHPSNGVDTVMLSRSKFGARYQEYFLSWNAAPNEMPPARQGVNGRKKYQRAYQNFDTTNYKFQFNPSRYSNKIHTSRIYVVHPEEGVRGHLNHSIGLNSTNFSAGKLRVRKENCPDKIFDVYKYVPISGLSPLTKRPGTAYRPMGLGIFESEVNTGEKTVQVNAKNTVQPAEPVDVRIESHSSGTVTLSWTNPSEDGFQSINIYLDSSEEKYASGVTAVNEYLISGLTSGDKHTVTIKAVDINGNESIGITTEEVTVL</sequence>
<accession>A0ABT9W058</accession>
<name>A0ABT9W058_9BACI</name>
<gene>
    <name evidence="2" type="ORF">J2S11_002523</name>
</gene>
<dbReference type="PROSITE" id="PS50853">
    <property type="entry name" value="FN3"/>
    <property type="match status" value="1"/>
</dbReference>
<keyword evidence="3" id="KW-1185">Reference proteome</keyword>
<dbReference type="InterPro" id="IPR036116">
    <property type="entry name" value="FN3_sf"/>
</dbReference>
<dbReference type="SUPFAM" id="SSF49265">
    <property type="entry name" value="Fibronectin type III"/>
    <property type="match status" value="1"/>
</dbReference>
<proteinExistence type="predicted"/>
<dbReference type="SMART" id="SM00060">
    <property type="entry name" value="FN3"/>
    <property type="match status" value="1"/>
</dbReference>
<comment type="caution">
    <text evidence="2">The sequence shown here is derived from an EMBL/GenBank/DDBJ whole genome shotgun (WGS) entry which is preliminary data.</text>
</comment>
<feature type="domain" description="Fibronectin type-III" evidence="1">
    <location>
        <begin position="496"/>
        <end position="582"/>
    </location>
</feature>
<dbReference type="InterPro" id="IPR003961">
    <property type="entry name" value="FN3_dom"/>
</dbReference>
<dbReference type="Proteomes" id="UP001235840">
    <property type="component" value="Unassembled WGS sequence"/>
</dbReference>
<organism evidence="2 3">
    <name type="scientific">Caldalkalibacillus horti</name>
    <dbReference type="NCBI Taxonomy" id="77523"/>
    <lineage>
        <taxon>Bacteria</taxon>
        <taxon>Bacillati</taxon>
        <taxon>Bacillota</taxon>
        <taxon>Bacilli</taxon>
        <taxon>Bacillales</taxon>
        <taxon>Bacillaceae</taxon>
        <taxon>Caldalkalibacillus</taxon>
    </lineage>
</organism>
<evidence type="ECO:0000313" key="2">
    <source>
        <dbReference type="EMBL" id="MDQ0166619.1"/>
    </source>
</evidence>
<protein>
    <recommendedName>
        <fullName evidence="1">Fibronectin type-III domain-containing protein</fullName>
    </recommendedName>
</protein>
<dbReference type="EMBL" id="JAUSTY010000009">
    <property type="protein sequence ID" value="MDQ0166619.1"/>
    <property type="molecule type" value="Genomic_DNA"/>
</dbReference>
<dbReference type="CDD" id="cd00063">
    <property type="entry name" value="FN3"/>
    <property type="match status" value="1"/>
</dbReference>
<dbReference type="RefSeq" id="WP_307394956.1">
    <property type="nucleotide sequence ID" value="NZ_BAAADK010000045.1"/>
</dbReference>
<evidence type="ECO:0000259" key="1">
    <source>
        <dbReference type="PROSITE" id="PS50853"/>
    </source>
</evidence>
<dbReference type="InterPro" id="IPR013783">
    <property type="entry name" value="Ig-like_fold"/>
</dbReference>
<evidence type="ECO:0000313" key="3">
    <source>
        <dbReference type="Proteomes" id="UP001235840"/>
    </source>
</evidence>